<comment type="caution">
    <text evidence="3">The sequence shown here is derived from an EMBL/GenBank/DDBJ whole genome shotgun (WGS) entry which is preliminary data.</text>
</comment>
<gene>
    <name evidence="3" type="ORF">OJ962_32430</name>
</gene>
<evidence type="ECO:0000259" key="2">
    <source>
        <dbReference type="Pfam" id="PF09413"/>
    </source>
</evidence>
<dbReference type="SUPFAM" id="SSF54913">
    <property type="entry name" value="GlnB-like"/>
    <property type="match status" value="1"/>
</dbReference>
<sequence>MPALVCPVCEAAHEPHERFCLACGVPLVHGAGEGPEPRHGRLADRARKVHPGYAEGPLVRVATARHQAEAEMVQNLLLEEGIPSLVRRTGGFDVPDFLAAGPRDIVVAASAEETARALLGDRREEAPLEPQRHPAWVRALAVTMSVFALAAFASSVLLPFT</sequence>
<reference evidence="3" key="1">
    <citation type="submission" date="2022-10" db="EMBL/GenBank/DDBJ databases">
        <title>The WGS of Solirubrobacter sp. CPCC 204708.</title>
        <authorList>
            <person name="Jiang Z."/>
        </authorList>
    </citation>
    <scope>NUCLEOTIDE SEQUENCE</scope>
    <source>
        <strain evidence="3">CPCC 204708</strain>
    </source>
</reference>
<protein>
    <submittedName>
        <fullName evidence="3">DUF2007 domain-containing protein</fullName>
    </submittedName>
</protein>
<evidence type="ECO:0000313" key="4">
    <source>
        <dbReference type="Proteomes" id="UP001147700"/>
    </source>
</evidence>
<dbReference type="EMBL" id="JAPCID010000079">
    <property type="protein sequence ID" value="MDA0142237.1"/>
    <property type="molecule type" value="Genomic_DNA"/>
</dbReference>
<keyword evidence="1" id="KW-0812">Transmembrane</keyword>
<evidence type="ECO:0000256" key="1">
    <source>
        <dbReference type="SAM" id="Phobius"/>
    </source>
</evidence>
<dbReference type="Pfam" id="PF09413">
    <property type="entry name" value="DUF2007"/>
    <property type="match status" value="1"/>
</dbReference>
<dbReference type="InterPro" id="IPR018551">
    <property type="entry name" value="DUF2007"/>
</dbReference>
<proteinExistence type="predicted"/>
<keyword evidence="4" id="KW-1185">Reference proteome</keyword>
<dbReference type="Proteomes" id="UP001147700">
    <property type="component" value="Unassembled WGS sequence"/>
</dbReference>
<accession>A0ABT4RUI5</accession>
<dbReference type="RefSeq" id="WP_202957823.1">
    <property type="nucleotide sequence ID" value="NZ_JAPCID010000079.1"/>
</dbReference>
<keyword evidence="1" id="KW-1133">Transmembrane helix</keyword>
<name>A0ABT4RUI5_9ACTN</name>
<feature type="domain" description="DUF2007" evidence="2">
    <location>
        <begin position="59"/>
        <end position="120"/>
    </location>
</feature>
<organism evidence="3 4">
    <name type="scientific">Solirubrobacter deserti</name>
    <dbReference type="NCBI Taxonomy" id="2282478"/>
    <lineage>
        <taxon>Bacteria</taxon>
        <taxon>Bacillati</taxon>
        <taxon>Actinomycetota</taxon>
        <taxon>Thermoleophilia</taxon>
        <taxon>Solirubrobacterales</taxon>
        <taxon>Solirubrobacteraceae</taxon>
        <taxon>Solirubrobacter</taxon>
    </lineage>
</organism>
<dbReference type="InterPro" id="IPR011322">
    <property type="entry name" value="N-reg_PII-like_a/b"/>
</dbReference>
<evidence type="ECO:0000313" key="3">
    <source>
        <dbReference type="EMBL" id="MDA0142237.1"/>
    </source>
</evidence>
<feature type="transmembrane region" description="Helical" evidence="1">
    <location>
        <begin position="139"/>
        <end position="160"/>
    </location>
</feature>
<keyword evidence="1" id="KW-0472">Membrane</keyword>